<dbReference type="GO" id="GO:0033314">
    <property type="term" value="P:mitotic DNA replication checkpoint signaling"/>
    <property type="evidence" value="ECO:0007669"/>
    <property type="project" value="TreeGrafter"/>
</dbReference>
<dbReference type="AlphaFoldDB" id="A0A3N4HNU9"/>
<dbReference type="GO" id="GO:0030896">
    <property type="term" value="C:checkpoint clamp complex"/>
    <property type="evidence" value="ECO:0007669"/>
    <property type="project" value="InterPro"/>
</dbReference>
<reference evidence="5 6" key="1">
    <citation type="journal article" date="2018" name="Nat. Ecol. Evol.">
        <title>Pezizomycetes genomes reveal the molecular basis of ectomycorrhizal truffle lifestyle.</title>
        <authorList>
            <person name="Murat C."/>
            <person name="Payen T."/>
            <person name="Noel B."/>
            <person name="Kuo A."/>
            <person name="Morin E."/>
            <person name="Chen J."/>
            <person name="Kohler A."/>
            <person name="Krizsan K."/>
            <person name="Balestrini R."/>
            <person name="Da Silva C."/>
            <person name="Montanini B."/>
            <person name="Hainaut M."/>
            <person name="Levati E."/>
            <person name="Barry K.W."/>
            <person name="Belfiori B."/>
            <person name="Cichocki N."/>
            <person name="Clum A."/>
            <person name="Dockter R.B."/>
            <person name="Fauchery L."/>
            <person name="Guy J."/>
            <person name="Iotti M."/>
            <person name="Le Tacon F."/>
            <person name="Lindquist E.A."/>
            <person name="Lipzen A."/>
            <person name="Malagnac F."/>
            <person name="Mello A."/>
            <person name="Molinier V."/>
            <person name="Miyauchi S."/>
            <person name="Poulain J."/>
            <person name="Riccioni C."/>
            <person name="Rubini A."/>
            <person name="Sitrit Y."/>
            <person name="Splivallo R."/>
            <person name="Traeger S."/>
            <person name="Wang M."/>
            <person name="Zifcakova L."/>
            <person name="Wipf D."/>
            <person name="Zambonelli A."/>
            <person name="Paolocci F."/>
            <person name="Nowrousian M."/>
            <person name="Ottonello S."/>
            <person name="Baldrian P."/>
            <person name="Spatafora J.W."/>
            <person name="Henrissat B."/>
            <person name="Nagy L.G."/>
            <person name="Aury J.M."/>
            <person name="Wincker P."/>
            <person name="Grigoriev I.V."/>
            <person name="Bonfante P."/>
            <person name="Martin F.M."/>
        </authorList>
    </citation>
    <scope>NUCLEOTIDE SEQUENCE [LARGE SCALE GENOMIC DNA]</scope>
    <source>
        <strain evidence="5 6">RN42</strain>
    </source>
</reference>
<dbReference type="PANTHER" id="PTHR12900">
    <property type="entry name" value="MITOTIC AND DNA DAMAGE CHECKPOINT PROTEIN HUS1"/>
    <property type="match status" value="1"/>
</dbReference>
<dbReference type="GO" id="GO:0031573">
    <property type="term" value="P:mitotic intra-S DNA damage checkpoint signaling"/>
    <property type="evidence" value="ECO:0007669"/>
    <property type="project" value="TreeGrafter"/>
</dbReference>
<dbReference type="GO" id="GO:0000724">
    <property type="term" value="P:double-strand break repair via homologous recombination"/>
    <property type="evidence" value="ECO:0007669"/>
    <property type="project" value="TreeGrafter"/>
</dbReference>
<dbReference type="GO" id="GO:0044778">
    <property type="term" value="P:meiotic DNA integrity checkpoint signaling"/>
    <property type="evidence" value="ECO:0007669"/>
    <property type="project" value="TreeGrafter"/>
</dbReference>
<dbReference type="GO" id="GO:0006289">
    <property type="term" value="P:nucleotide-excision repair"/>
    <property type="evidence" value="ECO:0007669"/>
    <property type="project" value="TreeGrafter"/>
</dbReference>
<evidence type="ECO:0000256" key="1">
    <source>
        <dbReference type="ARBA" id="ARBA00004123"/>
    </source>
</evidence>
<evidence type="ECO:0000313" key="6">
    <source>
        <dbReference type="Proteomes" id="UP000275078"/>
    </source>
</evidence>
<comment type="subcellular location">
    <subcellularLocation>
        <location evidence="1">Nucleus</location>
    </subcellularLocation>
</comment>
<dbReference type="InterPro" id="IPR046938">
    <property type="entry name" value="DNA_clamp_sf"/>
</dbReference>
<evidence type="ECO:0000256" key="2">
    <source>
        <dbReference type="ARBA" id="ARBA00005563"/>
    </source>
</evidence>
<keyword evidence="3" id="KW-0539">Nucleus</keyword>
<comment type="similarity">
    <text evidence="2 4">Belongs to the HUS1 family.</text>
</comment>
<dbReference type="InterPro" id="IPR016580">
    <property type="entry name" value="HUS1"/>
</dbReference>
<dbReference type="EMBL" id="ML119762">
    <property type="protein sequence ID" value="RPA75523.1"/>
    <property type="molecule type" value="Genomic_DNA"/>
</dbReference>
<accession>A0A3N4HNU9</accession>
<protein>
    <recommendedName>
        <fullName evidence="4">Checkpoint protein</fullName>
    </recommendedName>
</protein>
<sequence length="287" mass="31830">MRFKTSIQNISSFTKLIQSLLSVGNVAWMRLSEDGIQFTIVPELGVQVWTAIHSGFLFDQFIVESVADNVINLDLPLDTLYKALKSCNPSSQAVLRLTKRAGIPILSLTVATSSSKDTYSTHSLVITQEIPIKVLAPRTLESITEPEVPEPDVNILLPPLAQLRAFSDRFANITRIEGGGRWFCSANHEGEFKIKVQTDSVMVESCWKGLAHPEGDLGTRPGMARREFTTVSVDGKDWIRLMKASMVGKRVLASFCEGHALKVYVYMTDIDEEYAATMTYYMSAVSA</sequence>
<dbReference type="InterPro" id="IPR007150">
    <property type="entry name" value="HUS1/Mec3"/>
</dbReference>
<dbReference type="GO" id="GO:0000723">
    <property type="term" value="P:telomere maintenance"/>
    <property type="evidence" value="ECO:0007669"/>
    <property type="project" value="TreeGrafter"/>
</dbReference>
<dbReference type="Gene3D" id="3.70.10.10">
    <property type="match status" value="1"/>
</dbReference>
<dbReference type="OrthoDB" id="419537at2759"/>
<evidence type="ECO:0000256" key="3">
    <source>
        <dbReference type="ARBA" id="ARBA00023242"/>
    </source>
</evidence>
<dbReference type="GO" id="GO:0035861">
    <property type="term" value="C:site of double-strand break"/>
    <property type="evidence" value="ECO:0007669"/>
    <property type="project" value="TreeGrafter"/>
</dbReference>
<dbReference type="GO" id="GO:0005730">
    <property type="term" value="C:nucleolus"/>
    <property type="evidence" value="ECO:0007669"/>
    <property type="project" value="InterPro"/>
</dbReference>
<dbReference type="PANTHER" id="PTHR12900:SF0">
    <property type="entry name" value="CHECKPOINT PROTEIN"/>
    <property type="match status" value="1"/>
</dbReference>
<name>A0A3N4HNU9_ASCIM</name>
<dbReference type="Proteomes" id="UP000275078">
    <property type="component" value="Unassembled WGS sequence"/>
</dbReference>
<evidence type="ECO:0000313" key="5">
    <source>
        <dbReference type="EMBL" id="RPA75523.1"/>
    </source>
</evidence>
<gene>
    <name evidence="5" type="ORF">BJ508DRAFT_18958</name>
</gene>
<dbReference type="PIRSF" id="PIRSF011312">
    <property type="entry name" value="Cell_cycle_HUS1"/>
    <property type="match status" value="1"/>
</dbReference>
<dbReference type="SUPFAM" id="SSF55979">
    <property type="entry name" value="DNA clamp"/>
    <property type="match status" value="1"/>
</dbReference>
<keyword evidence="6" id="KW-1185">Reference proteome</keyword>
<evidence type="ECO:0000256" key="4">
    <source>
        <dbReference type="PIRNR" id="PIRNR011312"/>
    </source>
</evidence>
<proteinExistence type="inferred from homology"/>
<dbReference type="STRING" id="1160509.A0A3N4HNU9"/>
<organism evidence="5 6">
    <name type="scientific">Ascobolus immersus RN42</name>
    <dbReference type="NCBI Taxonomy" id="1160509"/>
    <lineage>
        <taxon>Eukaryota</taxon>
        <taxon>Fungi</taxon>
        <taxon>Dikarya</taxon>
        <taxon>Ascomycota</taxon>
        <taxon>Pezizomycotina</taxon>
        <taxon>Pezizomycetes</taxon>
        <taxon>Pezizales</taxon>
        <taxon>Ascobolaceae</taxon>
        <taxon>Ascobolus</taxon>
    </lineage>
</organism>
<dbReference type="Pfam" id="PF04005">
    <property type="entry name" value="Hus1"/>
    <property type="match status" value="1"/>
</dbReference>